<dbReference type="OMA" id="KMAGPIS"/>
<organism evidence="4 5">
    <name type="scientific">Eutypa lata (strain UCR-EL1)</name>
    <name type="common">Grapevine dieback disease fungus</name>
    <name type="synonym">Eutypa armeniacae</name>
    <dbReference type="NCBI Taxonomy" id="1287681"/>
    <lineage>
        <taxon>Eukaryota</taxon>
        <taxon>Fungi</taxon>
        <taxon>Dikarya</taxon>
        <taxon>Ascomycota</taxon>
        <taxon>Pezizomycotina</taxon>
        <taxon>Sordariomycetes</taxon>
        <taxon>Xylariomycetidae</taxon>
        <taxon>Xylariales</taxon>
        <taxon>Diatrypaceae</taxon>
        <taxon>Eutypa</taxon>
    </lineage>
</organism>
<name>M7TGR9_EUTLA</name>
<dbReference type="HOGENOM" id="CLU_010194_44_6_1"/>
<dbReference type="Pfam" id="PF00106">
    <property type="entry name" value="adh_short"/>
    <property type="match status" value="1"/>
</dbReference>
<dbReference type="EMBL" id="KB706129">
    <property type="protein sequence ID" value="EMR69111.1"/>
    <property type="molecule type" value="Genomic_DNA"/>
</dbReference>
<gene>
    <name evidence="4" type="ORF">UCREL1_3863</name>
</gene>
<comment type="similarity">
    <text evidence="1">Belongs to the short-chain dehydrogenases/reductases (SDR) family.</text>
</comment>
<reference evidence="5" key="1">
    <citation type="journal article" date="2013" name="Genome Announc.">
        <title>Draft genome sequence of the grapevine dieback fungus Eutypa lata UCR-EL1.</title>
        <authorList>
            <person name="Blanco-Ulate B."/>
            <person name="Rolshausen P.E."/>
            <person name="Cantu D."/>
        </authorList>
    </citation>
    <scope>NUCLEOTIDE SEQUENCE [LARGE SCALE GENOMIC DNA]</scope>
    <source>
        <strain evidence="5">UCR-EL1</strain>
    </source>
</reference>
<dbReference type="Gene3D" id="3.40.50.720">
    <property type="entry name" value="NAD(P)-binding Rossmann-like Domain"/>
    <property type="match status" value="1"/>
</dbReference>
<evidence type="ECO:0000313" key="5">
    <source>
        <dbReference type="Proteomes" id="UP000012174"/>
    </source>
</evidence>
<evidence type="ECO:0000313" key="4">
    <source>
        <dbReference type="EMBL" id="EMR69111.1"/>
    </source>
</evidence>
<sequence>MATKGISFDPVTDIPSLEGKVILITGANSGLGKQSSLELAKHKPTHVWMAARSPEKGKEAVDDVKRQVSDAAITFLELDLSSFDSIKSAAKTVIASSPRLDILMLNAGLMGCPPKLSKEGYEIQMGTNHVGHALLLKLLTPLLLKTALSHPVRIVSLASSAWKYAGPEKIQFETLKSLEGATPVNRYIQSKAANMLYAQELAKNYPQWTIASIDPGEVDTQLFTREPGDEQMVHIQTEIVPKAVRPVEDGAKNQLWAATGEGVTSGLHYEPVAVHEPSGLMLDAELAKNVWDWTQKELEGQEI</sequence>
<dbReference type="SUPFAM" id="SSF51735">
    <property type="entry name" value="NAD(P)-binding Rossmann-fold domains"/>
    <property type="match status" value="1"/>
</dbReference>
<dbReference type="KEGG" id="ela:UCREL1_3863"/>
<dbReference type="eggNOG" id="KOG1208">
    <property type="taxonomic scope" value="Eukaryota"/>
</dbReference>
<evidence type="ECO:0000256" key="2">
    <source>
        <dbReference type="ARBA" id="ARBA00022857"/>
    </source>
</evidence>
<dbReference type="GO" id="GO:0016491">
    <property type="term" value="F:oxidoreductase activity"/>
    <property type="evidence" value="ECO:0007669"/>
    <property type="project" value="UniProtKB-KW"/>
</dbReference>
<keyword evidence="2" id="KW-0521">NADP</keyword>
<accession>M7TGR9</accession>
<protein>
    <submittedName>
        <fullName evidence="4">Putative short-chain dehydrogenase reductase protein</fullName>
    </submittedName>
</protein>
<dbReference type="OrthoDB" id="191139at2759"/>
<evidence type="ECO:0000256" key="1">
    <source>
        <dbReference type="ARBA" id="ARBA00006484"/>
    </source>
</evidence>
<proteinExistence type="inferred from homology"/>
<dbReference type="PANTHER" id="PTHR24320">
    <property type="entry name" value="RETINOL DEHYDROGENASE"/>
    <property type="match status" value="1"/>
</dbReference>
<dbReference type="Proteomes" id="UP000012174">
    <property type="component" value="Unassembled WGS sequence"/>
</dbReference>
<dbReference type="InterPro" id="IPR036291">
    <property type="entry name" value="NAD(P)-bd_dom_sf"/>
</dbReference>
<evidence type="ECO:0000256" key="3">
    <source>
        <dbReference type="ARBA" id="ARBA00023002"/>
    </source>
</evidence>
<dbReference type="InterPro" id="IPR002347">
    <property type="entry name" value="SDR_fam"/>
</dbReference>
<keyword evidence="3" id="KW-0560">Oxidoreductase</keyword>
<dbReference type="PANTHER" id="PTHR24320:SF282">
    <property type="entry name" value="WW DOMAIN-CONTAINING OXIDOREDUCTASE"/>
    <property type="match status" value="1"/>
</dbReference>
<keyword evidence="5" id="KW-1185">Reference proteome</keyword>
<dbReference type="AlphaFoldDB" id="M7TGR9"/>
<dbReference type="PRINTS" id="PR00081">
    <property type="entry name" value="GDHRDH"/>
</dbReference>